<evidence type="ECO:0000256" key="1">
    <source>
        <dbReference type="ARBA" id="ARBA00004613"/>
    </source>
</evidence>
<protein>
    <submittedName>
        <fullName evidence="6">Type VI secretion system secreted protein VgrG</fullName>
    </submittedName>
</protein>
<organism evidence="6 7">
    <name type="scientific">Plasticicumulans lactativorans</name>
    <dbReference type="NCBI Taxonomy" id="1133106"/>
    <lineage>
        <taxon>Bacteria</taxon>
        <taxon>Pseudomonadati</taxon>
        <taxon>Pseudomonadota</taxon>
        <taxon>Gammaproteobacteria</taxon>
        <taxon>Candidatus Competibacteraceae</taxon>
        <taxon>Plasticicumulans</taxon>
    </lineage>
</organism>
<dbReference type="FunFam" id="2.40.50.230:FF:000001">
    <property type="entry name" value="Type VI secretion protein VgrG"/>
    <property type="match status" value="1"/>
</dbReference>
<dbReference type="InterPro" id="IPR006533">
    <property type="entry name" value="T6SS_Vgr_RhsGE"/>
</dbReference>
<dbReference type="InterPro" id="IPR050708">
    <property type="entry name" value="T6SS_VgrG/RHS"/>
</dbReference>
<feature type="domain" description="Gp5/Type VI secretion system Vgr C-terminal trimerisation" evidence="5">
    <location>
        <begin position="471"/>
        <end position="584"/>
    </location>
</feature>
<dbReference type="RefSeq" id="WP_132545245.1">
    <property type="nucleotide sequence ID" value="NZ_SLWY01000024.1"/>
</dbReference>
<reference evidence="6 7" key="1">
    <citation type="submission" date="2019-03" db="EMBL/GenBank/DDBJ databases">
        <title>Genomic Encyclopedia of Type Strains, Phase IV (KMG-IV): sequencing the most valuable type-strain genomes for metagenomic binning, comparative biology and taxonomic classification.</title>
        <authorList>
            <person name="Goeker M."/>
        </authorList>
    </citation>
    <scope>NUCLEOTIDE SEQUENCE [LARGE SCALE GENOMIC DNA]</scope>
    <source>
        <strain evidence="6 7">DSM 25287</strain>
    </source>
</reference>
<keyword evidence="7" id="KW-1185">Reference proteome</keyword>
<dbReference type="PANTHER" id="PTHR32305">
    <property type="match status" value="1"/>
</dbReference>
<evidence type="ECO:0000313" key="6">
    <source>
        <dbReference type="EMBL" id="TCO78094.1"/>
    </source>
</evidence>
<evidence type="ECO:0000259" key="5">
    <source>
        <dbReference type="Pfam" id="PF22178"/>
    </source>
</evidence>
<dbReference type="Gene3D" id="3.55.50.10">
    <property type="entry name" value="Baseplate protein-like domains"/>
    <property type="match status" value="1"/>
</dbReference>
<keyword evidence="3" id="KW-0964">Secreted</keyword>
<dbReference type="NCBIfam" id="TIGR01646">
    <property type="entry name" value="vgr_GE"/>
    <property type="match status" value="1"/>
</dbReference>
<dbReference type="Gene3D" id="2.40.50.230">
    <property type="entry name" value="Gp5 N-terminal domain"/>
    <property type="match status" value="1"/>
</dbReference>
<dbReference type="FunFam" id="3.55.50.10:FF:000001">
    <property type="entry name" value="Actin cross-linking toxin VgrG1"/>
    <property type="match status" value="1"/>
</dbReference>
<feature type="domain" description="Gp5/Type VI secretion system Vgr protein OB-fold" evidence="4">
    <location>
        <begin position="387"/>
        <end position="454"/>
    </location>
</feature>
<dbReference type="SUPFAM" id="SSF69349">
    <property type="entry name" value="Phage fibre proteins"/>
    <property type="match status" value="1"/>
</dbReference>
<comment type="subcellular location">
    <subcellularLocation>
        <location evidence="1">Secreted</location>
    </subcellularLocation>
</comment>
<proteinExistence type="inferred from homology"/>
<dbReference type="SUPFAM" id="SSF69279">
    <property type="entry name" value="Phage tail proteins"/>
    <property type="match status" value="2"/>
</dbReference>
<dbReference type="Gene3D" id="4.10.220.110">
    <property type="match status" value="1"/>
</dbReference>
<dbReference type="Proteomes" id="UP000295765">
    <property type="component" value="Unassembled WGS sequence"/>
</dbReference>
<dbReference type="Pfam" id="PF22178">
    <property type="entry name" value="Gp5_trimer_C"/>
    <property type="match status" value="1"/>
</dbReference>
<dbReference type="NCBIfam" id="TIGR03361">
    <property type="entry name" value="VI_Rhs_Vgr"/>
    <property type="match status" value="1"/>
</dbReference>
<accession>A0A4R2KVW7</accession>
<dbReference type="InterPro" id="IPR037026">
    <property type="entry name" value="Vgr_OB-fold_dom_sf"/>
</dbReference>
<gene>
    <name evidence="6" type="ORF">EV699_12411</name>
</gene>
<dbReference type="OrthoDB" id="9762420at2"/>
<dbReference type="SUPFAM" id="SSF69255">
    <property type="entry name" value="gp5 N-terminal domain-like"/>
    <property type="match status" value="1"/>
</dbReference>
<sequence length="694" mass="76618">MPITQTHRLATVTSPDLAEGTLLLRGMSGRERLSTPFEYELDLVSENAALALADVFGKELCVELTTAGGTRYFHGRVVRFVRVGNDAGLPAFRAWLRPWLWLLTRSADCRIFQEMTVPDIVKQVFDDHGFSDVSIELNGSYRTWEFCVQYRETAFNFVNRLLEGEGIYYFFRHEAGKHTLVLADGVSAHARPAGGGVLPYFPQDNVERRKEDHLYAWSVENEVQTAAVALKDFHFITPSTPLDAVSQGEATASQFELFDYPGEYSVNADGEQYARARLEAVNARGEQVVLRGNARAVGCGDLFEIKGCPASERNIEHLAVEARYALRLPSYEVGERSGGSDATFDVTLVAIDAQTPFRAALETPKPLVYGPQTAIVVGPSGEEIWTDEYGRVKVHFHWDRHDASDEHSSCWIRVSQVWAGAGWGAMHIPRIGQEVIVEFLEGDPDRPIITGRVYNGTNAVPFALPDNKTQSGLRSRSTLQGAAANCNEIRMEDKKGSEHLLVHAEKNQDIEVENDEGHWVGHNRSKTVDNDETVSIGHDRTESVDHNETISIGVDRTESVGKNETVSIGENRTMDVGKDEALTVGQNRTHSVGKDETIDIGQHLKTSVAKNETREVGENRETSIGKDDKLQVSKKFYLEAGDEITLKTGDASIIMKKDGTIQIKGKDITITGSGKIGVKASGDMVLKGSKIAEN</sequence>
<dbReference type="Pfam" id="PF05954">
    <property type="entry name" value="Phage_GPD"/>
    <property type="match status" value="1"/>
</dbReference>
<dbReference type="EMBL" id="SLWY01000024">
    <property type="protein sequence ID" value="TCO78094.1"/>
    <property type="molecule type" value="Genomic_DNA"/>
</dbReference>
<dbReference type="PANTHER" id="PTHR32305:SF15">
    <property type="entry name" value="PROTEIN RHSA-RELATED"/>
    <property type="match status" value="1"/>
</dbReference>
<comment type="caution">
    <text evidence="6">The sequence shown here is derived from an EMBL/GenBank/DDBJ whole genome shotgun (WGS) entry which is preliminary data.</text>
</comment>
<dbReference type="AlphaFoldDB" id="A0A4R2KVW7"/>
<dbReference type="GO" id="GO:0005576">
    <property type="term" value="C:extracellular region"/>
    <property type="evidence" value="ECO:0007669"/>
    <property type="project" value="UniProtKB-SubCell"/>
</dbReference>
<name>A0A4R2KVW7_9GAMM</name>
<dbReference type="InterPro" id="IPR054030">
    <property type="entry name" value="Gp5_Vgr_C"/>
</dbReference>
<dbReference type="Gene3D" id="2.30.110.50">
    <property type="match status" value="1"/>
</dbReference>
<dbReference type="InterPro" id="IPR006531">
    <property type="entry name" value="Gp5/Vgr_OB"/>
</dbReference>
<evidence type="ECO:0000256" key="2">
    <source>
        <dbReference type="ARBA" id="ARBA00005558"/>
    </source>
</evidence>
<dbReference type="Pfam" id="PF04717">
    <property type="entry name" value="Phage_base_V"/>
    <property type="match status" value="1"/>
</dbReference>
<dbReference type="InterPro" id="IPR017847">
    <property type="entry name" value="T6SS_RhsGE_Vgr_subset"/>
</dbReference>
<evidence type="ECO:0000256" key="3">
    <source>
        <dbReference type="ARBA" id="ARBA00022525"/>
    </source>
</evidence>
<evidence type="ECO:0000259" key="4">
    <source>
        <dbReference type="Pfam" id="PF04717"/>
    </source>
</evidence>
<comment type="similarity">
    <text evidence="2">Belongs to the VgrG protein family.</text>
</comment>
<evidence type="ECO:0000313" key="7">
    <source>
        <dbReference type="Proteomes" id="UP000295765"/>
    </source>
</evidence>